<evidence type="ECO:0000313" key="2">
    <source>
        <dbReference type="Proteomes" id="UP000092460"/>
    </source>
</evidence>
<dbReference type="EMBL" id="JXJN01024319">
    <property type="status" value="NOT_ANNOTATED_CDS"/>
    <property type="molecule type" value="Genomic_DNA"/>
</dbReference>
<dbReference type="VEuPathDB" id="VectorBase:GPPI047059"/>
<dbReference type="EnsemblMetazoa" id="GPPI047059-RA">
    <property type="protein sequence ID" value="GPPI047059-PA"/>
    <property type="gene ID" value="GPPI047059"/>
</dbReference>
<dbReference type="STRING" id="67801.A0A1B0C241"/>
<protein>
    <submittedName>
        <fullName evidence="1">Mannosyltransferase</fullName>
    </submittedName>
</protein>
<accession>A0A1B0C241</accession>
<reference evidence="2" key="1">
    <citation type="submission" date="2015-01" db="EMBL/GenBank/DDBJ databases">
        <authorList>
            <person name="Aksoy S."/>
            <person name="Warren W."/>
            <person name="Wilson R.K."/>
        </authorList>
    </citation>
    <scope>NUCLEOTIDE SEQUENCE [LARGE SCALE GENOMIC DNA]</scope>
    <source>
        <strain evidence="2">IAEA</strain>
    </source>
</reference>
<organism evidence="1 2">
    <name type="scientific">Glossina palpalis gambiensis</name>
    <dbReference type="NCBI Taxonomy" id="67801"/>
    <lineage>
        <taxon>Eukaryota</taxon>
        <taxon>Metazoa</taxon>
        <taxon>Ecdysozoa</taxon>
        <taxon>Arthropoda</taxon>
        <taxon>Hexapoda</taxon>
        <taxon>Insecta</taxon>
        <taxon>Pterygota</taxon>
        <taxon>Neoptera</taxon>
        <taxon>Endopterygota</taxon>
        <taxon>Diptera</taxon>
        <taxon>Brachycera</taxon>
        <taxon>Muscomorpha</taxon>
        <taxon>Hippoboscoidea</taxon>
        <taxon>Glossinidae</taxon>
        <taxon>Glossina</taxon>
    </lineage>
</organism>
<reference evidence="1" key="2">
    <citation type="submission" date="2020-05" db="UniProtKB">
        <authorList>
            <consortium name="EnsemblMetazoa"/>
        </authorList>
    </citation>
    <scope>IDENTIFICATION</scope>
    <source>
        <strain evidence="1">IAEA</strain>
    </source>
</reference>
<name>A0A1B0C241_9MUSC</name>
<dbReference type="Proteomes" id="UP000092460">
    <property type="component" value="Unassembled WGS sequence"/>
</dbReference>
<dbReference type="EMBL" id="JXJN01024318">
    <property type="status" value="NOT_ANNOTATED_CDS"/>
    <property type="molecule type" value="Genomic_DNA"/>
</dbReference>
<dbReference type="AlphaFoldDB" id="A0A1B0C241"/>
<evidence type="ECO:0000313" key="1">
    <source>
        <dbReference type="EnsemblMetazoa" id="GPPI047059-PA"/>
    </source>
</evidence>
<proteinExistence type="predicted"/>
<sequence>MNQENNYMYFPYENCHFLIDFDADKCTSLEPCCWKQSKDWSVMKSVPFLIQDKSNSFFRAFYIPFLTDSYGNFNLLKRYQKFNKKGLEYKVEEPMHCTIRWVGRCSEDKTNADK</sequence>
<keyword evidence="2" id="KW-1185">Reference proteome</keyword>